<accession>A0A4U0WP16</accession>
<feature type="non-terminal residue" evidence="3">
    <location>
        <position position="270"/>
    </location>
</feature>
<gene>
    <name evidence="3" type="ORF">B0A49_09055</name>
</gene>
<dbReference type="GO" id="GO:0030246">
    <property type="term" value="F:carbohydrate binding"/>
    <property type="evidence" value="ECO:0007669"/>
    <property type="project" value="InterPro"/>
</dbReference>
<feature type="signal peptide" evidence="1">
    <location>
        <begin position="1"/>
        <end position="24"/>
    </location>
</feature>
<reference evidence="3 4" key="1">
    <citation type="submission" date="2017-03" db="EMBL/GenBank/DDBJ databases">
        <title>Genomes of endolithic fungi from Antarctica.</title>
        <authorList>
            <person name="Coleine C."/>
            <person name="Masonjones S."/>
            <person name="Stajich J.E."/>
        </authorList>
    </citation>
    <scope>NUCLEOTIDE SEQUENCE [LARGE SCALE GENOMIC DNA]</scope>
    <source>
        <strain evidence="3 4">CCFEE 5187</strain>
    </source>
</reference>
<dbReference type="InterPro" id="IPR014718">
    <property type="entry name" value="GH-type_carb-bd"/>
</dbReference>
<dbReference type="STRING" id="331657.A0A4U0WP16"/>
<evidence type="ECO:0000313" key="4">
    <source>
        <dbReference type="Proteomes" id="UP000308768"/>
    </source>
</evidence>
<comment type="caution">
    <text evidence="3">The sequence shown here is derived from an EMBL/GenBank/DDBJ whole genome shotgun (WGS) entry which is preliminary data.</text>
</comment>
<sequence length="270" mass="27766">MKLPGLLNTALVLASLALLAHAAAEFDVFKHINPLIGTSNGGHVFPGATLPFGMAKAVADVNGEGQGGFATDGSNITGFSHMHDDGTGGGASLGNFPLFPQAGCPGDDLDRCKFSKVDRAVPRINGTASAHPGYFAVSLNSSVHAEMTVTNHTALYRFTFPNSGTAAPKSQLANETPLSPLILVDLTDLSDSRSGGNVSVNPQTGRMTGNGTFAPSFGVGSYVLHFCADFSGANVREAGIWLNNRAGNATTHTTLAADNVNIPPLPAGAY</sequence>
<organism evidence="3 4">
    <name type="scientific">Cryomyces minteri</name>
    <dbReference type="NCBI Taxonomy" id="331657"/>
    <lineage>
        <taxon>Eukaryota</taxon>
        <taxon>Fungi</taxon>
        <taxon>Dikarya</taxon>
        <taxon>Ascomycota</taxon>
        <taxon>Pezizomycotina</taxon>
        <taxon>Dothideomycetes</taxon>
        <taxon>Dothideomycetes incertae sedis</taxon>
        <taxon>Cryomyces</taxon>
    </lineage>
</organism>
<dbReference type="InterPro" id="IPR041371">
    <property type="entry name" value="GH92_N"/>
</dbReference>
<keyword evidence="1" id="KW-0732">Signal</keyword>
<dbReference type="Gene3D" id="2.70.98.10">
    <property type="match status" value="1"/>
</dbReference>
<dbReference type="PANTHER" id="PTHR12143:SF42">
    <property type="entry name" value="PUTATIVE SUBFAMILY (AFU_ORTHOLOGUE AFUA_6G13760)-RELATED"/>
    <property type="match status" value="1"/>
</dbReference>
<dbReference type="InterPro" id="IPR050883">
    <property type="entry name" value="PNGase"/>
</dbReference>
<evidence type="ECO:0000313" key="3">
    <source>
        <dbReference type="EMBL" id="TKA64136.1"/>
    </source>
</evidence>
<dbReference type="AlphaFoldDB" id="A0A4U0WP16"/>
<dbReference type="Pfam" id="PF17678">
    <property type="entry name" value="Glyco_hydro_92N"/>
    <property type="match status" value="1"/>
</dbReference>
<dbReference type="GO" id="GO:0005634">
    <property type="term" value="C:nucleus"/>
    <property type="evidence" value="ECO:0007669"/>
    <property type="project" value="TreeGrafter"/>
</dbReference>
<dbReference type="GO" id="GO:0000224">
    <property type="term" value="F:peptide-N4-(N-acetyl-beta-glucosaminyl)asparagine amidase activity"/>
    <property type="evidence" value="ECO:0007669"/>
    <property type="project" value="TreeGrafter"/>
</dbReference>
<dbReference type="GO" id="GO:0006516">
    <property type="term" value="P:glycoprotein catabolic process"/>
    <property type="evidence" value="ECO:0007669"/>
    <property type="project" value="TreeGrafter"/>
</dbReference>
<proteinExistence type="predicted"/>
<dbReference type="EMBL" id="NAJN01001307">
    <property type="protein sequence ID" value="TKA64136.1"/>
    <property type="molecule type" value="Genomic_DNA"/>
</dbReference>
<name>A0A4U0WP16_9PEZI</name>
<dbReference type="PANTHER" id="PTHR12143">
    <property type="entry name" value="PEPTIDE N-GLYCANASE PNGASE -RELATED"/>
    <property type="match status" value="1"/>
</dbReference>
<keyword evidence="4" id="KW-1185">Reference proteome</keyword>
<evidence type="ECO:0000259" key="2">
    <source>
        <dbReference type="Pfam" id="PF17678"/>
    </source>
</evidence>
<dbReference type="OrthoDB" id="449263at2759"/>
<protein>
    <recommendedName>
        <fullName evidence="2">Glycosyl hydrolase family 92 N-terminal domain-containing protein</fullName>
    </recommendedName>
</protein>
<dbReference type="GO" id="GO:0005829">
    <property type="term" value="C:cytosol"/>
    <property type="evidence" value="ECO:0007669"/>
    <property type="project" value="TreeGrafter"/>
</dbReference>
<evidence type="ECO:0000256" key="1">
    <source>
        <dbReference type="SAM" id="SignalP"/>
    </source>
</evidence>
<dbReference type="Proteomes" id="UP000308768">
    <property type="component" value="Unassembled WGS sequence"/>
</dbReference>
<feature type="chain" id="PRO_5020721026" description="Glycosyl hydrolase family 92 N-terminal domain-containing protein" evidence="1">
    <location>
        <begin position="25"/>
        <end position="270"/>
    </location>
</feature>
<feature type="domain" description="Glycosyl hydrolase family 92 N-terminal" evidence="2">
    <location>
        <begin position="31"/>
        <end position="250"/>
    </location>
</feature>